<dbReference type="InterPro" id="IPR013545">
    <property type="entry name" value="T2SS_protein-GspG_C"/>
</dbReference>
<evidence type="ECO:0000259" key="10">
    <source>
        <dbReference type="Pfam" id="PF08334"/>
    </source>
</evidence>
<evidence type="ECO:0000256" key="6">
    <source>
        <dbReference type="ARBA" id="ARBA00023136"/>
    </source>
</evidence>
<evidence type="ECO:0000256" key="5">
    <source>
        <dbReference type="ARBA" id="ARBA00022989"/>
    </source>
</evidence>
<feature type="compositionally biased region" description="Polar residues" evidence="8">
    <location>
        <begin position="162"/>
        <end position="177"/>
    </location>
</feature>
<dbReference type="Pfam" id="PF07963">
    <property type="entry name" value="N_methyl"/>
    <property type="match status" value="1"/>
</dbReference>
<dbReference type="GO" id="GO:0015628">
    <property type="term" value="P:protein secretion by the type II secretion system"/>
    <property type="evidence" value="ECO:0007669"/>
    <property type="project" value="InterPro"/>
</dbReference>
<evidence type="ECO:0000256" key="8">
    <source>
        <dbReference type="SAM" id="MobiDB-lite"/>
    </source>
</evidence>
<keyword evidence="12" id="KW-1185">Reference proteome</keyword>
<dbReference type="EMBL" id="MPDK01000002">
    <property type="protein sequence ID" value="PWI58839.1"/>
    <property type="molecule type" value="Genomic_DNA"/>
</dbReference>
<feature type="region of interest" description="Disordered" evidence="8">
    <location>
        <begin position="142"/>
        <end position="177"/>
    </location>
</feature>
<evidence type="ECO:0000256" key="7">
    <source>
        <dbReference type="ARBA" id="ARBA00023287"/>
    </source>
</evidence>
<evidence type="ECO:0000256" key="2">
    <source>
        <dbReference type="ARBA" id="ARBA00004241"/>
    </source>
</evidence>
<evidence type="ECO:0000256" key="3">
    <source>
        <dbReference type="ARBA" id="ARBA00022481"/>
    </source>
</evidence>
<keyword evidence="3" id="KW-0488">Methylation</keyword>
<dbReference type="AlphaFoldDB" id="A0A2U3DC31"/>
<keyword evidence="7" id="KW-0178">Competence</keyword>
<evidence type="ECO:0000256" key="4">
    <source>
        <dbReference type="ARBA" id="ARBA00022692"/>
    </source>
</evidence>
<dbReference type="Gene3D" id="3.30.700.10">
    <property type="entry name" value="Glycoprotein, Type 4 Pilin"/>
    <property type="match status" value="1"/>
</dbReference>
<dbReference type="PANTHER" id="PTHR30093">
    <property type="entry name" value="GENERAL SECRETION PATHWAY PROTEIN G"/>
    <property type="match status" value="1"/>
</dbReference>
<protein>
    <recommendedName>
        <fullName evidence="10">Type II secretion system protein GspG C-terminal domain-containing protein</fullName>
    </recommendedName>
</protein>
<feature type="transmembrane region" description="Helical" evidence="9">
    <location>
        <begin position="31"/>
        <end position="52"/>
    </location>
</feature>
<evidence type="ECO:0000313" key="11">
    <source>
        <dbReference type="EMBL" id="PWI58839.1"/>
    </source>
</evidence>
<keyword evidence="6 9" id="KW-0472">Membrane</keyword>
<dbReference type="RefSeq" id="WP_181362826.1">
    <property type="nucleotide sequence ID" value="NZ_MPDK01000002.1"/>
</dbReference>
<gene>
    <name evidence="11" type="ORF">BM613_01740</name>
</gene>
<dbReference type="InterPro" id="IPR045584">
    <property type="entry name" value="Pilin-like"/>
</dbReference>
<feature type="domain" description="Type II secretion system protein GspG C-terminal" evidence="10">
    <location>
        <begin position="54"/>
        <end position="144"/>
    </location>
</feature>
<dbReference type="SUPFAM" id="SSF54523">
    <property type="entry name" value="Pili subunits"/>
    <property type="match status" value="1"/>
</dbReference>
<dbReference type="Pfam" id="PF08334">
    <property type="entry name" value="T2SSG"/>
    <property type="match status" value="1"/>
</dbReference>
<dbReference type="GO" id="GO:0016020">
    <property type="term" value="C:membrane"/>
    <property type="evidence" value="ECO:0007669"/>
    <property type="project" value="UniProtKB-SubCell"/>
</dbReference>
<dbReference type="GO" id="GO:0030420">
    <property type="term" value="P:establishment of competence for transformation"/>
    <property type="evidence" value="ECO:0007669"/>
    <property type="project" value="UniProtKB-KW"/>
</dbReference>
<evidence type="ECO:0000256" key="1">
    <source>
        <dbReference type="ARBA" id="ARBA00004167"/>
    </source>
</evidence>
<dbReference type="Proteomes" id="UP000245380">
    <property type="component" value="Unassembled WGS sequence"/>
</dbReference>
<dbReference type="InterPro" id="IPR012902">
    <property type="entry name" value="N_methyl_site"/>
</dbReference>
<dbReference type="GO" id="GO:0015627">
    <property type="term" value="C:type II protein secretion system complex"/>
    <property type="evidence" value="ECO:0007669"/>
    <property type="project" value="InterPro"/>
</dbReference>
<organism evidence="11 12">
    <name type="scientific">Sulfoacidibacillus thermotolerans</name>
    <name type="common">Acidibacillus sulfuroxidans</name>
    <dbReference type="NCBI Taxonomy" id="1765684"/>
    <lineage>
        <taxon>Bacteria</taxon>
        <taxon>Bacillati</taxon>
        <taxon>Bacillota</taxon>
        <taxon>Bacilli</taxon>
        <taxon>Bacillales</taxon>
        <taxon>Alicyclobacillaceae</taxon>
        <taxon>Sulfoacidibacillus</taxon>
    </lineage>
</organism>
<dbReference type="PROSITE" id="PS00409">
    <property type="entry name" value="PROKAR_NTER_METHYL"/>
    <property type="match status" value="1"/>
</dbReference>
<keyword evidence="4 9" id="KW-0812">Transmembrane</keyword>
<evidence type="ECO:0000313" key="12">
    <source>
        <dbReference type="Proteomes" id="UP000245380"/>
    </source>
</evidence>
<dbReference type="PANTHER" id="PTHR30093:SF44">
    <property type="entry name" value="TYPE II SECRETION SYSTEM CORE PROTEIN G"/>
    <property type="match status" value="1"/>
</dbReference>
<reference evidence="11 12" key="1">
    <citation type="submission" date="2016-11" db="EMBL/GenBank/DDBJ databases">
        <title>Comparative genomics of Acidibacillus ferroxidans species.</title>
        <authorList>
            <person name="Oliveira G."/>
            <person name="Nunes G."/>
            <person name="Oliveira R."/>
            <person name="Araujo F."/>
            <person name="Salim A."/>
            <person name="Scholte L."/>
            <person name="Morais D."/>
            <person name="Nancucheo I."/>
            <person name="Johnson D.B."/>
            <person name="Grail B."/>
            <person name="Bittencourt J."/>
            <person name="Valadares R."/>
        </authorList>
    </citation>
    <scope>NUCLEOTIDE SEQUENCE [LARGE SCALE GENOMIC DNA]</scope>
    <source>
        <strain evidence="11 12">Y002</strain>
    </source>
</reference>
<sequence>MMRNNLRNKIKQSINHFQILHTLKREEGLTLIELLVVVAILGIIAAIAIPSISGAMTNSKISATETTMSTIQEALQRYEIDNGKYPTSLSDLTHSTTSNNTTYGPYLNVQSFNDGWSTAMYYGTTPHAHGYLLVSSEGNGNSTNSSVIEAEGGTAGGMTPTPEKNLTNTSIRLTQQN</sequence>
<keyword evidence="5 9" id="KW-1133">Transmembrane helix</keyword>
<dbReference type="NCBIfam" id="TIGR02532">
    <property type="entry name" value="IV_pilin_GFxxxE"/>
    <property type="match status" value="1"/>
</dbReference>
<accession>A0A2U3DC31</accession>
<proteinExistence type="predicted"/>
<name>A0A2U3DC31_SULT2</name>
<dbReference type="GO" id="GO:0009986">
    <property type="term" value="C:cell surface"/>
    <property type="evidence" value="ECO:0007669"/>
    <property type="project" value="UniProtKB-SubCell"/>
</dbReference>
<dbReference type="InterPro" id="IPR000983">
    <property type="entry name" value="Bac_GSPG_pilin"/>
</dbReference>
<comment type="caution">
    <text evidence="11">The sequence shown here is derived from an EMBL/GenBank/DDBJ whole genome shotgun (WGS) entry which is preliminary data.</text>
</comment>
<evidence type="ECO:0000256" key="9">
    <source>
        <dbReference type="SAM" id="Phobius"/>
    </source>
</evidence>
<comment type="subcellular location">
    <subcellularLocation>
        <location evidence="2">Cell surface</location>
    </subcellularLocation>
    <subcellularLocation>
        <location evidence="1">Membrane</location>
        <topology evidence="1">Single-pass membrane protein</topology>
    </subcellularLocation>
</comment>
<dbReference type="PRINTS" id="PR00813">
    <property type="entry name" value="BCTERIALGSPG"/>
</dbReference>